<feature type="transmembrane region" description="Helical" evidence="1">
    <location>
        <begin position="17"/>
        <end position="37"/>
    </location>
</feature>
<evidence type="ECO:0000313" key="3">
    <source>
        <dbReference type="Proteomes" id="UP000572680"/>
    </source>
</evidence>
<keyword evidence="1" id="KW-1133">Transmembrane helix</keyword>
<evidence type="ECO:0000256" key="1">
    <source>
        <dbReference type="SAM" id="Phobius"/>
    </source>
</evidence>
<organism evidence="2 3">
    <name type="scientific">Actinomadura namibiensis</name>
    <dbReference type="NCBI Taxonomy" id="182080"/>
    <lineage>
        <taxon>Bacteria</taxon>
        <taxon>Bacillati</taxon>
        <taxon>Actinomycetota</taxon>
        <taxon>Actinomycetes</taxon>
        <taxon>Streptosporangiales</taxon>
        <taxon>Thermomonosporaceae</taxon>
        <taxon>Actinomadura</taxon>
    </lineage>
</organism>
<keyword evidence="1" id="KW-0472">Membrane</keyword>
<dbReference type="Pfam" id="PF07907">
    <property type="entry name" value="YibE_F"/>
    <property type="match status" value="1"/>
</dbReference>
<feature type="transmembrane region" description="Helical" evidence="1">
    <location>
        <begin position="187"/>
        <end position="205"/>
    </location>
</feature>
<dbReference type="EMBL" id="JACJIA010000008">
    <property type="protein sequence ID" value="MBA8954169.1"/>
    <property type="molecule type" value="Genomic_DNA"/>
</dbReference>
<name>A0A7W3LTS7_ACTNM</name>
<sequence length="400" mass="41121">MGAHHGRVPAAPGAVRASLAVVVPLALVTLVALVWMWPSEVKSGGGQSMPRFNGEVVGIDLRPCPPPVGAAKSDPRTCGQAHVQLTSGLSKGQVVPVELPNGPGSQVFSTGDDVVLINAGESPDGNPYQLSDHDRSNALWLVGLAFVLAVVAFGRWRGLTALVGLAITFVLLLQFLLPAILDGAPPLLAAIVCASAIMLTVLYLTHGFTVTTSVAVVGTLVSLVLTGAFAWAAMEMAHLSGFVDDSALNLNLGYQISTEGLLLASIIIGSLGVLDDVTVTQAVTVAELAHANPASRFRDLYRAGARVGRAHIASVINTIVLAYAGASLPLLLLFTVGRQPLGEVVTGQIVAQEIVRSVAGTIGLIAAVPVTTVLAALARSRGDAAAGRPAEPEPHAAHVH</sequence>
<comment type="caution">
    <text evidence="2">The sequence shown here is derived from an EMBL/GenBank/DDBJ whole genome shotgun (WGS) entry which is preliminary data.</text>
</comment>
<dbReference type="PANTHER" id="PTHR41771">
    <property type="entry name" value="MEMBRANE PROTEIN-RELATED"/>
    <property type="match status" value="1"/>
</dbReference>
<protein>
    <submittedName>
        <fullName evidence="2">Putative membrane protein</fullName>
    </submittedName>
</protein>
<dbReference type="AlphaFoldDB" id="A0A7W3LTS7"/>
<proteinExistence type="predicted"/>
<feature type="transmembrane region" description="Helical" evidence="1">
    <location>
        <begin position="254"/>
        <end position="274"/>
    </location>
</feature>
<reference evidence="2 3" key="1">
    <citation type="submission" date="2020-08" db="EMBL/GenBank/DDBJ databases">
        <title>Genomic Encyclopedia of Type Strains, Phase IV (KMG-IV): sequencing the most valuable type-strain genomes for metagenomic binning, comparative biology and taxonomic classification.</title>
        <authorList>
            <person name="Goeker M."/>
        </authorList>
    </citation>
    <scope>NUCLEOTIDE SEQUENCE [LARGE SCALE GENOMIC DNA]</scope>
    <source>
        <strain evidence="2 3">DSM 44197</strain>
    </source>
</reference>
<evidence type="ECO:0000313" key="2">
    <source>
        <dbReference type="EMBL" id="MBA8954169.1"/>
    </source>
</evidence>
<gene>
    <name evidence="2" type="ORF">HNR61_005823</name>
</gene>
<feature type="transmembrane region" description="Helical" evidence="1">
    <location>
        <begin position="161"/>
        <end position="181"/>
    </location>
</feature>
<dbReference type="Proteomes" id="UP000572680">
    <property type="component" value="Unassembled WGS sequence"/>
</dbReference>
<feature type="transmembrane region" description="Helical" evidence="1">
    <location>
        <begin position="137"/>
        <end position="154"/>
    </location>
</feature>
<dbReference type="PANTHER" id="PTHR41771:SF1">
    <property type="entry name" value="MEMBRANE PROTEIN"/>
    <property type="match status" value="1"/>
</dbReference>
<dbReference type="InterPro" id="IPR012507">
    <property type="entry name" value="YibE_F"/>
</dbReference>
<keyword evidence="1" id="KW-0812">Transmembrane</keyword>
<dbReference type="RefSeq" id="WP_182846276.1">
    <property type="nucleotide sequence ID" value="NZ_BAAALP010000001.1"/>
</dbReference>
<keyword evidence="3" id="KW-1185">Reference proteome</keyword>
<feature type="transmembrane region" description="Helical" evidence="1">
    <location>
        <begin position="354"/>
        <end position="378"/>
    </location>
</feature>
<feature type="transmembrane region" description="Helical" evidence="1">
    <location>
        <begin position="212"/>
        <end position="234"/>
    </location>
</feature>
<feature type="transmembrane region" description="Helical" evidence="1">
    <location>
        <begin position="312"/>
        <end position="334"/>
    </location>
</feature>
<accession>A0A7W3LTS7</accession>